<feature type="region of interest" description="Disordered" evidence="1">
    <location>
        <begin position="1018"/>
        <end position="1074"/>
    </location>
</feature>
<dbReference type="PANTHER" id="PTHR23039:SF3">
    <property type="entry name" value="NHS-LIKE PROTEIN 1"/>
    <property type="match status" value="1"/>
</dbReference>
<dbReference type="Ensembl" id="ENSMAMT00000035053.2">
    <property type="protein sequence ID" value="ENSMAMP00000034184.1"/>
    <property type="gene ID" value="ENSMAMG00000022968.2"/>
</dbReference>
<sequence length="1852" mass="200935">MSSVSSDEDERCILTSTRPLTPLVLSPVSLTSCCDVFAPTYEPTSRLPTPEERMRQQAEAVGADIVPINVTGESFDRQASFRRPLSSVDSLARRPRNLGHRKTVTGTPDISQNPDLPLILPGQDLTVGPPAVSSCTSTHWQNNTEEEAEETCRAQITKQGQSSARRVCDPKGDGISSLMVSVTSSQCVDSCQDRAASCCTSSSEVHSPPHLATNWSLKSEASCNCASYWKTLIASSSCHQSQDLQGFPSDLHPLLPFDPTARVIPQSPFPSSSSFSSSSVTSSLPSTPSRILQSECSYSSDKPLIEDAQHHRFTITDSESQFTHQALDDQPAAQHDTQCSNDGGSYNWERCGYQPLSVISSGQTRTKWNSITQETRCLSGEGCSCDPLLSSGHSSPTCTDRNSMCAEKITTSHLLKREKTNSSPSTCCRTVTRSISLCKSKRPPPPPLRSVSLSCRPSCSKPSCSSSSSRLEYSPCLELTTQRTHTSYPQTFQDPWVPRKNTKTPQSGLNFGRVTTFESLSPDCLVANATESSPSEYLHLNPGHFHGDVFPPGSPGSEKEGLTFSLSPQPTAPSMAGLPCLASPSSGYSSQSNTPAPGTPLSSPITPCSPVTASPKVFSLPLTSPSSSSHSNSLPASPSISSLPRTRSWKRRGKEERRPKPPVPERKSSLFSSTSSLSCTSSKYPLLPSPPSPPPLPKCSFPTVYYSPVCESAPPESPSTTKLSVAPPCQPSSISLPPPPPPLPPLPPFSLPLPFLLSPSSRPSPPPYSYAIRQPCHHTLEDAKSSISFPPLTSLPPPPSTVLPPISGLSDLPPAELPPPPPPPLPTLPTLSASPFPSSSFGKSQNNCLKMAKSPCPLVTAQALQGIKLRAVKNQEGRLTSIVPTDAPSVDLSSQAGMLSANASPANTCHDLPSKEVHPDCAVANAALDDLCNTEVKLIDPGSQNAVCTLGGNENNTSSAIMDYASFHNLANTDAKQPRFKSNHEYYNLTKSEMRTSNEDSVPSPANQGNSWFQVTSVETPQDIPSSEQDREAMQSNNQLASPDEPWLKVSYNNGKNHNTNFQQSPSQQQVKDAMLTGPAEKQGNTAAIWHMDSSCWALSRKNQTCHRESRILVESRDEVEINDGNSDVQNHSAVGRDFTTYCDVKQNDEVFQPDSPRKHLFPEKPKHSHCFLGFTAPLETRNVQITAASPGIHFHLPLPPGCSCTHLTPAQRYLTCTAEKTQITCDITTLPTHSVDAASPLVNTRPADITIQTLATSPQMQKLPILHNEPDLSLISPSTAQQFVAQNTGEAPKSTSGICGTLENTGILQTQSTSWVVSTVGSRNTLTRMMGAMERRTSGSTHIEMGTCTSSMILNNMEPWSSKGAPNNINGTNLEYNLENCDTWGTSETYNILRKSGVQRAASNRTDDNQTRAEIMRTRHDDEKTLPKTKKRSLLAGHEEQQEKHRLEDRGKKTIMMSSFSTNHKDKGRKRRVSRQLLMMSPTVQPSFSSSSSSSSSEDEQDVVKGQTMRTSERVRMTKVCDGEMSDSESSCSLNGQNGYSLSSALSTDSSQGELSLPDLQIQEPGEEIFRERSKEEAQKSGMDARETRGSPDADLFVSISADQMFVSSQPRTTEDLFAVIHRLKKKMLGRKESEEDRHCIPSSSSSPLLSPIGHLLRPTQPAALRSQKSARSESFKALLLKKGSRSESSSRISAVERLCKVVAPAAVADLQKAPSLPPPPDQTQGKPTRLSHSSDTLDVNAHMTLDMPLSPTSLWGQNSVMLGLRLKDHNRLLFTSSSPPVFFLSPSPMHPRSLAPPCSYRRHFAARCRLFAAPMAAIFEGEHEEEEENSVFVASPGTKGEMSQRLLEIP</sequence>
<feature type="region of interest" description="Disordered" evidence="1">
    <location>
        <begin position="268"/>
        <end position="290"/>
    </location>
</feature>
<feature type="compositionally biased region" description="Pro residues" evidence="1">
    <location>
        <begin position="815"/>
        <end position="827"/>
    </location>
</feature>
<feature type="compositionally biased region" description="Low complexity" evidence="1">
    <location>
        <begin position="669"/>
        <end position="686"/>
    </location>
</feature>
<feature type="compositionally biased region" description="Basic and acidic residues" evidence="1">
    <location>
        <begin position="1406"/>
        <end position="1427"/>
    </location>
</feature>
<feature type="compositionally biased region" description="Basic and acidic residues" evidence="1">
    <location>
        <begin position="653"/>
        <end position="668"/>
    </location>
</feature>
<feature type="compositionally biased region" description="Polar residues" evidence="1">
    <location>
        <begin position="583"/>
        <end position="608"/>
    </location>
</feature>
<evidence type="ECO:0000313" key="2">
    <source>
        <dbReference type="Ensembl" id="ENSMAMP00000034184.1"/>
    </source>
</evidence>
<feature type="compositionally biased region" description="Basic and acidic residues" evidence="1">
    <location>
        <begin position="1569"/>
        <end position="1592"/>
    </location>
</feature>
<feature type="region of interest" description="Disordered" evidence="1">
    <location>
        <begin position="489"/>
        <end position="510"/>
    </location>
</feature>
<feature type="region of interest" description="Disordered" evidence="1">
    <location>
        <begin position="1402"/>
        <end position="1518"/>
    </location>
</feature>
<feature type="compositionally biased region" description="Low complexity" evidence="1">
    <location>
        <begin position="828"/>
        <end position="839"/>
    </location>
</feature>
<dbReference type="Proteomes" id="UP000261640">
    <property type="component" value="Unplaced"/>
</dbReference>
<evidence type="ECO:0000313" key="3">
    <source>
        <dbReference type="Proteomes" id="UP000261640"/>
    </source>
</evidence>
<feature type="compositionally biased region" description="Polar residues" evidence="1">
    <location>
        <begin position="1018"/>
        <end position="1027"/>
    </location>
</feature>
<feature type="compositionally biased region" description="Polar residues" evidence="1">
    <location>
        <begin position="1051"/>
        <end position="1071"/>
    </location>
</feature>
<feature type="compositionally biased region" description="Basic and acidic residues" evidence="1">
    <location>
        <begin position="1438"/>
        <end position="1453"/>
    </location>
</feature>
<dbReference type="Pfam" id="PF15273">
    <property type="entry name" value="NHS"/>
    <property type="match status" value="2"/>
</dbReference>
<feature type="region of interest" description="Disordered" evidence="1">
    <location>
        <begin position="548"/>
        <end position="608"/>
    </location>
</feature>
<dbReference type="InParanoid" id="A0A3Q3NL49"/>
<feature type="region of interest" description="Disordered" evidence="1">
    <location>
        <begin position="1712"/>
        <end position="1735"/>
    </location>
</feature>
<feature type="region of interest" description="Disordered" evidence="1">
    <location>
        <begin position="622"/>
        <end position="693"/>
    </location>
</feature>
<feature type="region of interest" description="Disordered" evidence="1">
    <location>
        <begin position="787"/>
        <end position="839"/>
    </location>
</feature>
<dbReference type="STRING" id="205130.ENSMAMP00000034184"/>
<proteinExistence type="predicted"/>
<name>A0A3Q3NL49_9TELE</name>
<reference evidence="2" key="1">
    <citation type="submission" date="2025-08" db="UniProtKB">
        <authorList>
            <consortium name="Ensembl"/>
        </authorList>
    </citation>
    <scope>IDENTIFICATION</scope>
</reference>
<dbReference type="InterPro" id="IPR024845">
    <property type="entry name" value="NHS-like"/>
</dbReference>
<evidence type="ECO:0000256" key="1">
    <source>
        <dbReference type="SAM" id="MobiDB-lite"/>
    </source>
</evidence>
<dbReference type="GO" id="GO:0030154">
    <property type="term" value="P:cell differentiation"/>
    <property type="evidence" value="ECO:0007669"/>
    <property type="project" value="TreeGrafter"/>
</dbReference>
<reference evidence="2" key="2">
    <citation type="submission" date="2025-09" db="UniProtKB">
        <authorList>
            <consortium name="Ensembl"/>
        </authorList>
    </citation>
    <scope>IDENTIFICATION</scope>
</reference>
<feature type="compositionally biased region" description="Low complexity" evidence="1">
    <location>
        <begin position="622"/>
        <end position="644"/>
    </location>
</feature>
<keyword evidence="3" id="KW-1185">Reference proteome</keyword>
<feature type="compositionally biased region" description="Polar residues" evidence="1">
    <location>
        <begin position="1724"/>
        <end position="1735"/>
    </location>
</feature>
<protein>
    <submittedName>
        <fullName evidence="2">Mucin-17-like</fullName>
    </submittedName>
</protein>
<feature type="compositionally biased region" description="Low complexity" evidence="1">
    <location>
        <begin position="1643"/>
        <end position="1653"/>
    </location>
</feature>
<feature type="compositionally biased region" description="Pro residues" evidence="1">
    <location>
        <begin position="793"/>
        <end position="802"/>
    </location>
</feature>
<feature type="region of interest" description="Disordered" evidence="1">
    <location>
        <begin position="1544"/>
        <end position="1592"/>
    </location>
</feature>
<organism evidence="2 3">
    <name type="scientific">Mastacembelus armatus</name>
    <name type="common">zig-zag eel</name>
    <dbReference type="NCBI Taxonomy" id="205130"/>
    <lineage>
        <taxon>Eukaryota</taxon>
        <taxon>Metazoa</taxon>
        <taxon>Chordata</taxon>
        <taxon>Craniata</taxon>
        <taxon>Vertebrata</taxon>
        <taxon>Euteleostomi</taxon>
        <taxon>Actinopterygii</taxon>
        <taxon>Neopterygii</taxon>
        <taxon>Teleostei</taxon>
        <taxon>Neoteleostei</taxon>
        <taxon>Acanthomorphata</taxon>
        <taxon>Anabantaria</taxon>
        <taxon>Synbranchiformes</taxon>
        <taxon>Mastacembelidae</taxon>
        <taxon>Mastacembelus</taxon>
    </lineage>
</organism>
<feature type="region of interest" description="Disordered" evidence="1">
    <location>
        <begin position="1633"/>
        <end position="1656"/>
    </location>
</feature>
<dbReference type="GeneTree" id="ENSGT00940000175756"/>
<feature type="region of interest" description="Disordered" evidence="1">
    <location>
        <begin position="711"/>
        <end position="743"/>
    </location>
</feature>
<dbReference type="PANTHER" id="PTHR23039">
    <property type="entry name" value="NANCE-HORAN SYNDROME PROTEIN"/>
    <property type="match status" value="1"/>
</dbReference>
<feature type="compositionally biased region" description="Low complexity" evidence="1">
    <location>
        <begin position="803"/>
        <end position="814"/>
    </location>
</feature>
<feature type="compositionally biased region" description="Low complexity" evidence="1">
    <location>
        <begin position="1488"/>
        <end position="1497"/>
    </location>
</feature>
<accession>A0A3Q3NL49</accession>
<feature type="compositionally biased region" description="Low complexity" evidence="1">
    <location>
        <begin position="269"/>
        <end position="289"/>
    </location>
</feature>